<sequence length="261" mass="29292">MMENEDAIRELSEFKDLLKKWDGRDGRVSRADRLTLKEREEVRAEIMQRKSSVENIVSQAGRARTVTITPPPIVGGLILRDRDPFDMLLNAPYGMDMISVVIDMIDESIGAIKGGALTRTPRNEPAVKLEIEKSYAFIAMAIDPSDKAAVDVLDTIKDAAAKRGIKAERVDEQHANTRITDRILSSIRRAEFVICDLTGNRPNVFYEAGYAHGLGKLPIYVARKDTDIQFDIHDYPVIFYENMRELRDGLTARLEGLAAKG</sequence>
<accession>A0ABV3R251</accession>
<reference evidence="1 2" key="1">
    <citation type="submission" date="2024-06" db="EMBL/GenBank/DDBJ databases">
        <authorList>
            <person name="Tuo L."/>
        </authorList>
    </citation>
    <scope>NUCLEOTIDE SEQUENCE [LARGE SCALE GENOMIC DNA]</scope>
    <source>
        <strain evidence="1 2">ZMM04-5</strain>
    </source>
</reference>
<dbReference type="Proteomes" id="UP001556196">
    <property type="component" value="Unassembled WGS sequence"/>
</dbReference>
<protein>
    <submittedName>
        <fullName evidence="1">Uncharacterized protein</fullName>
    </submittedName>
</protein>
<proteinExistence type="predicted"/>
<evidence type="ECO:0000313" key="1">
    <source>
        <dbReference type="EMBL" id="MEW9807027.1"/>
    </source>
</evidence>
<comment type="caution">
    <text evidence="1">The sequence shown here is derived from an EMBL/GenBank/DDBJ whole genome shotgun (WGS) entry which is preliminary data.</text>
</comment>
<dbReference type="Gene3D" id="3.40.50.450">
    <property type="match status" value="1"/>
</dbReference>
<dbReference type="RefSeq" id="WP_367724148.1">
    <property type="nucleotide sequence ID" value="NZ_JBFOCH010000003.1"/>
</dbReference>
<keyword evidence="2" id="KW-1185">Reference proteome</keyword>
<evidence type="ECO:0000313" key="2">
    <source>
        <dbReference type="Proteomes" id="UP001556196"/>
    </source>
</evidence>
<organism evidence="1 2">
    <name type="scientific">Mesorhizobium marinum</name>
    <dbReference type="NCBI Taxonomy" id="3228790"/>
    <lineage>
        <taxon>Bacteria</taxon>
        <taxon>Pseudomonadati</taxon>
        <taxon>Pseudomonadota</taxon>
        <taxon>Alphaproteobacteria</taxon>
        <taxon>Hyphomicrobiales</taxon>
        <taxon>Phyllobacteriaceae</taxon>
        <taxon>Mesorhizobium</taxon>
    </lineage>
</organism>
<dbReference type="EMBL" id="JBFOCI010000003">
    <property type="protein sequence ID" value="MEW9807027.1"/>
    <property type="molecule type" value="Genomic_DNA"/>
</dbReference>
<gene>
    <name evidence="1" type="ORF">ABUE31_13630</name>
</gene>
<name>A0ABV3R251_9HYPH</name>